<dbReference type="InterPro" id="IPR018736">
    <property type="entry name" value="DUF2279_periplasmic_lipo"/>
</dbReference>
<evidence type="ECO:0000313" key="2">
    <source>
        <dbReference type="Proteomes" id="UP001501692"/>
    </source>
</evidence>
<reference evidence="2" key="1">
    <citation type="journal article" date="2019" name="Int. J. Syst. Evol. Microbiol.">
        <title>The Global Catalogue of Microorganisms (GCM) 10K type strain sequencing project: providing services to taxonomists for standard genome sequencing and annotation.</title>
        <authorList>
            <consortium name="The Broad Institute Genomics Platform"/>
            <consortium name="The Broad Institute Genome Sequencing Center for Infectious Disease"/>
            <person name="Wu L."/>
            <person name="Ma J."/>
        </authorList>
    </citation>
    <scope>NUCLEOTIDE SEQUENCE [LARGE SCALE GENOMIC DNA]</scope>
    <source>
        <strain evidence="2">JCM 18287</strain>
    </source>
</reference>
<proteinExistence type="predicted"/>
<dbReference type="RefSeq" id="WP_345168382.1">
    <property type="nucleotide sequence ID" value="NZ_BAABJK010000006.1"/>
</dbReference>
<accession>A0ABP9HHY5</accession>
<dbReference type="EMBL" id="BAABJK010000006">
    <property type="protein sequence ID" value="GAA4971346.1"/>
    <property type="molecule type" value="Genomic_DNA"/>
</dbReference>
<dbReference type="Pfam" id="PF10043">
    <property type="entry name" value="DUF2279"/>
    <property type="match status" value="1"/>
</dbReference>
<gene>
    <name evidence="1" type="ORF">GCM10023315_21810</name>
</gene>
<organism evidence="1 2">
    <name type="scientific">Algibacter aquimarinus</name>
    <dbReference type="NCBI Taxonomy" id="1136748"/>
    <lineage>
        <taxon>Bacteria</taxon>
        <taxon>Pseudomonadati</taxon>
        <taxon>Bacteroidota</taxon>
        <taxon>Flavobacteriia</taxon>
        <taxon>Flavobacteriales</taxon>
        <taxon>Flavobacteriaceae</taxon>
        <taxon>Algibacter</taxon>
    </lineage>
</organism>
<keyword evidence="2" id="KW-1185">Reference proteome</keyword>
<protein>
    <submittedName>
        <fullName evidence="1">DUF2279 domain-containing protein</fullName>
    </submittedName>
</protein>
<sequence length="286" mass="32607">MSFSQSALNSFLTPSDTLHIPRRNAVIISEASAMSLTLIGLNELWYADFERSKFQFVNDNKEWLQMDKIGHVFSAYQMGRFGADILNWSGVSKKNQLVYGATLGFGFLTAVEVLDGFSKEWGFSWGDMLANASGTGLYIGQELLWNEQRIALKFSFSKTKYAALNPEKLGESTLEQILKDYNGQTYWLSFNLHSFFKESKIPKWLNLAIGYGGEGMLFGSEDIDNQVLTSNSRYRQYYLSFDVNLSRIRTNSMFLKTIFSIFNTIKIPFPTLEFNKNGAVFHLFSN</sequence>
<evidence type="ECO:0000313" key="1">
    <source>
        <dbReference type="EMBL" id="GAA4971346.1"/>
    </source>
</evidence>
<dbReference type="Proteomes" id="UP001501692">
    <property type="component" value="Unassembled WGS sequence"/>
</dbReference>
<comment type="caution">
    <text evidence="1">The sequence shown here is derived from an EMBL/GenBank/DDBJ whole genome shotgun (WGS) entry which is preliminary data.</text>
</comment>
<name>A0ABP9HHY5_9FLAO</name>